<dbReference type="PANTHER" id="PTHR24136:SF15">
    <property type="entry name" value="ANK_REP_REGION DOMAIN-CONTAINING PROTEIN"/>
    <property type="match status" value="1"/>
</dbReference>
<evidence type="ECO:0000256" key="4">
    <source>
        <dbReference type="PROSITE-ProRule" id="PRU00023"/>
    </source>
</evidence>
<gene>
    <name evidence="5" type="ORF">ST47_g3202</name>
</gene>
<comment type="caution">
    <text evidence="5">The sequence shown here is derived from an EMBL/GenBank/DDBJ whole genome shotgun (WGS) entry which is preliminary data.</text>
</comment>
<keyword evidence="6" id="KW-1185">Reference proteome</keyword>
<evidence type="ECO:0000313" key="5">
    <source>
        <dbReference type="EMBL" id="KZM25644.1"/>
    </source>
</evidence>
<comment type="similarity">
    <text evidence="1">Belongs to the ankyrin SOCS box (ASB) family.</text>
</comment>
<dbReference type="STRING" id="5454.A0A163I887"/>
<evidence type="ECO:0000313" key="6">
    <source>
        <dbReference type="Proteomes" id="UP000076837"/>
    </source>
</evidence>
<dbReference type="GO" id="GO:0045732">
    <property type="term" value="P:positive regulation of protein catabolic process"/>
    <property type="evidence" value="ECO:0007669"/>
    <property type="project" value="TreeGrafter"/>
</dbReference>
<keyword evidence="2" id="KW-0677">Repeat</keyword>
<dbReference type="PROSITE" id="PS50088">
    <property type="entry name" value="ANK_REPEAT"/>
    <property type="match status" value="1"/>
</dbReference>
<sequence>MALYLSYRIRALKGAYTFLPLFLKRICDTMTVGLAEGNYPTQKQYERVLCRLLVKEGNGVKTLLTTKSPGRPRKYSYDVSLYDKDVSSDYIAAAAAVGNLQALRTALDDDPCRIWDESPAFGYPLAAAAAGSHHEIVRAIVKHFEQTQEHIHMDYVQIQFRFALDAAFEAKDLHTALLLLQIFNEYGAPLGRNLLRSWTLKAVGTESGKVIRQVLNLRQLSTVGSAFETACISENLKAVREFISEGLLPLHCSCSDTTCHTPIHVAASFGSTEIVEELIHSGADPNGCFVRDNKCRPLWIAILKNRKGVVRVLLRHSANPEFVLSLWDEEKDLFKDKRASIGVLLNKAKRRKNYYVPPKTPRIQFAADAADLTILRRRRKRPCCGWSDCLVMASKVWSTGLS</sequence>
<dbReference type="PROSITE" id="PS50297">
    <property type="entry name" value="ANK_REP_REGION"/>
    <property type="match status" value="1"/>
</dbReference>
<evidence type="ECO:0000256" key="2">
    <source>
        <dbReference type="ARBA" id="ARBA00022737"/>
    </source>
</evidence>
<dbReference type="Pfam" id="PF12796">
    <property type="entry name" value="Ank_2"/>
    <property type="match status" value="1"/>
</dbReference>
<dbReference type="SMART" id="SM00248">
    <property type="entry name" value="ANK"/>
    <property type="match status" value="2"/>
</dbReference>
<protein>
    <submittedName>
        <fullName evidence="5">Uncharacterized protein</fullName>
    </submittedName>
</protein>
<organism evidence="5 6">
    <name type="scientific">Didymella rabiei</name>
    <name type="common">Chickpea ascochyta blight fungus</name>
    <name type="synonym">Mycosphaerella rabiei</name>
    <dbReference type="NCBI Taxonomy" id="5454"/>
    <lineage>
        <taxon>Eukaryota</taxon>
        <taxon>Fungi</taxon>
        <taxon>Dikarya</taxon>
        <taxon>Ascomycota</taxon>
        <taxon>Pezizomycotina</taxon>
        <taxon>Dothideomycetes</taxon>
        <taxon>Pleosporomycetidae</taxon>
        <taxon>Pleosporales</taxon>
        <taxon>Pleosporineae</taxon>
        <taxon>Didymellaceae</taxon>
        <taxon>Ascochyta</taxon>
    </lineage>
</organism>
<proteinExistence type="inferred from homology"/>
<accession>A0A163I887</accession>
<evidence type="ECO:0000256" key="3">
    <source>
        <dbReference type="ARBA" id="ARBA00023043"/>
    </source>
</evidence>
<dbReference type="Gene3D" id="1.25.40.20">
    <property type="entry name" value="Ankyrin repeat-containing domain"/>
    <property type="match status" value="1"/>
</dbReference>
<name>A0A163I887_DIDRA</name>
<feature type="repeat" description="ANK" evidence="4">
    <location>
        <begin position="258"/>
        <end position="286"/>
    </location>
</feature>
<keyword evidence="3 4" id="KW-0040">ANK repeat</keyword>
<dbReference type="PANTHER" id="PTHR24136">
    <property type="entry name" value="SOWAH (DROSOPHILA) HOMOLOG"/>
    <property type="match status" value="1"/>
</dbReference>
<dbReference type="GO" id="GO:0016567">
    <property type="term" value="P:protein ubiquitination"/>
    <property type="evidence" value="ECO:0007669"/>
    <property type="project" value="TreeGrafter"/>
</dbReference>
<dbReference type="AlphaFoldDB" id="A0A163I887"/>
<evidence type="ECO:0000256" key="1">
    <source>
        <dbReference type="ARBA" id="ARBA00005949"/>
    </source>
</evidence>
<dbReference type="InterPro" id="IPR036770">
    <property type="entry name" value="Ankyrin_rpt-contain_sf"/>
</dbReference>
<dbReference type="Proteomes" id="UP000076837">
    <property type="component" value="Unassembled WGS sequence"/>
</dbReference>
<dbReference type="InterPro" id="IPR002110">
    <property type="entry name" value="Ankyrin_rpt"/>
</dbReference>
<dbReference type="SUPFAM" id="SSF48403">
    <property type="entry name" value="Ankyrin repeat"/>
    <property type="match status" value="1"/>
</dbReference>
<dbReference type="EMBL" id="JYNV01000123">
    <property type="protein sequence ID" value="KZM25644.1"/>
    <property type="molecule type" value="Genomic_DNA"/>
</dbReference>
<reference evidence="5 6" key="1">
    <citation type="journal article" date="2016" name="Sci. Rep.">
        <title>Draft genome sequencing and secretome analysis of fungal phytopathogen Ascochyta rabiei provides insight into the necrotrophic effector repertoire.</title>
        <authorList>
            <person name="Verma S."/>
            <person name="Gazara R.K."/>
            <person name="Nizam S."/>
            <person name="Parween S."/>
            <person name="Chattopadhyay D."/>
            <person name="Verma P.K."/>
        </authorList>
    </citation>
    <scope>NUCLEOTIDE SEQUENCE [LARGE SCALE GENOMIC DNA]</scope>
    <source>
        <strain evidence="5 6">ArDII</strain>
    </source>
</reference>
<dbReference type="InterPro" id="IPR051573">
    <property type="entry name" value="Ankyrin-SOCS_box_domain"/>
</dbReference>